<gene>
    <name evidence="3" type="ORF">GCM10009668_32240</name>
</gene>
<name>A0ABP4EKC8_9ACTN</name>
<evidence type="ECO:0000259" key="2">
    <source>
        <dbReference type="Pfam" id="PF20789"/>
    </source>
</evidence>
<evidence type="ECO:0000313" key="3">
    <source>
        <dbReference type="EMBL" id="GAA1109426.1"/>
    </source>
</evidence>
<feature type="domain" description="Acyl-CoA thioesterase-like N-terminal HotDog" evidence="1">
    <location>
        <begin position="20"/>
        <end position="104"/>
    </location>
</feature>
<feature type="domain" description="Acyl-CoA thioesterase-like C-terminal" evidence="2">
    <location>
        <begin position="151"/>
        <end position="251"/>
    </location>
</feature>
<proteinExistence type="predicted"/>
<dbReference type="Pfam" id="PF20789">
    <property type="entry name" value="4HBT_3C"/>
    <property type="match status" value="1"/>
</dbReference>
<dbReference type="Pfam" id="PF13622">
    <property type="entry name" value="4HBT_3"/>
    <property type="match status" value="1"/>
</dbReference>
<evidence type="ECO:0000313" key="4">
    <source>
        <dbReference type="Proteomes" id="UP001501581"/>
    </source>
</evidence>
<dbReference type="InterPro" id="IPR049450">
    <property type="entry name" value="ACOT8-like_C"/>
</dbReference>
<dbReference type="InterPro" id="IPR029069">
    <property type="entry name" value="HotDog_dom_sf"/>
</dbReference>
<keyword evidence="4" id="KW-1185">Reference proteome</keyword>
<dbReference type="Gene3D" id="2.40.160.210">
    <property type="entry name" value="Acyl-CoA thioesterase, double hotdog domain"/>
    <property type="match status" value="1"/>
</dbReference>
<protein>
    <submittedName>
        <fullName evidence="3">Thioesterase family protein</fullName>
    </submittedName>
</protein>
<sequence length="257" mass="27928">MAYFERRGEWEFAPTQQTAGAWNVKEQHIAPAIGLLAHLVDTDRAARGRLDLRIGRLSYDILGPIPIEPMQAEVVVVRPGRAVELVEAVLSHNDRPALRVRAWLLRTFDSAGIAGTPIGPLPTPAELAPFDPTTLWAGDFIASIEVRRHELETGAAQFWLRAGDVLLDDEEVSPLARAAGLFDVANGMAVRALPEQVAFPNVDLTAHLRRAPAGEWVGFDTRVTFGAHGIGQTSSVLHDEHGPLGTVNQILALAVQR</sequence>
<organism evidence="3 4">
    <name type="scientific">Nocardioides dubius</name>
    <dbReference type="NCBI Taxonomy" id="317019"/>
    <lineage>
        <taxon>Bacteria</taxon>
        <taxon>Bacillati</taxon>
        <taxon>Actinomycetota</taxon>
        <taxon>Actinomycetes</taxon>
        <taxon>Propionibacteriales</taxon>
        <taxon>Nocardioidaceae</taxon>
        <taxon>Nocardioides</taxon>
    </lineage>
</organism>
<reference evidence="4" key="1">
    <citation type="journal article" date="2019" name="Int. J. Syst. Evol. Microbiol.">
        <title>The Global Catalogue of Microorganisms (GCM) 10K type strain sequencing project: providing services to taxonomists for standard genome sequencing and annotation.</title>
        <authorList>
            <consortium name="The Broad Institute Genomics Platform"/>
            <consortium name="The Broad Institute Genome Sequencing Center for Infectious Disease"/>
            <person name="Wu L."/>
            <person name="Ma J."/>
        </authorList>
    </citation>
    <scope>NUCLEOTIDE SEQUENCE [LARGE SCALE GENOMIC DNA]</scope>
    <source>
        <strain evidence="4">JCM 13008</strain>
    </source>
</reference>
<dbReference type="EMBL" id="BAAALG010000012">
    <property type="protein sequence ID" value="GAA1109426.1"/>
    <property type="molecule type" value="Genomic_DNA"/>
</dbReference>
<evidence type="ECO:0000259" key="1">
    <source>
        <dbReference type="Pfam" id="PF13622"/>
    </source>
</evidence>
<dbReference type="SUPFAM" id="SSF54637">
    <property type="entry name" value="Thioesterase/thiol ester dehydrase-isomerase"/>
    <property type="match status" value="1"/>
</dbReference>
<accession>A0ABP4EKC8</accession>
<comment type="caution">
    <text evidence="3">The sequence shown here is derived from an EMBL/GenBank/DDBJ whole genome shotgun (WGS) entry which is preliminary data.</text>
</comment>
<dbReference type="InterPro" id="IPR049449">
    <property type="entry name" value="TesB_ACOT8-like_N"/>
</dbReference>
<dbReference type="Proteomes" id="UP001501581">
    <property type="component" value="Unassembled WGS sequence"/>
</dbReference>
<dbReference type="InterPro" id="IPR042171">
    <property type="entry name" value="Acyl-CoA_hotdog"/>
</dbReference>